<reference evidence="9" key="1">
    <citation type="submission" date="2022-09" db="EMBL/GenBank/DDBJ databases">
        <title>Complete Genomes of Fervidibacillus albus and Fervidibacillus halotolerans isolated from tidal flat sediments.</title>
        <authorList>
            <person name="Kwon K.K."/>
            <person name="Yang S.-H."/>
            <person name="Park M.J."/>
            <person name="Oh H.-M."/>
        </authorList>
    </citation>
    <scope>NUCLEOTIDE SEQUENCE</scope>
    <source>
        <strain evidence="9">MEBiC13591</strain>
    </source>
</reference>
<dbReference type="FunFam" id="3.10.410.10:FF:000001">
    <property type="entry name" value="Putative formate--tetrahydrofolate ligase"/>
    <property type="match status" value="1"/>
</dbReference>
<sequence>MQNEYSKIQSDLSIAQAAKLLPITEVAETIGLTADDLETYGKYKGKIHFGTIKSLESRTDGKLILVTAMNPTPFGEGKSTVTIGLGDALNRLGHQTVICLREPSLGPVMGMKGGAAGGGYAQVVPMEDINLHFTGDLHAITVANNVISSLIDNHIHQGNALQIDPERITWKRAMDVNDRSLRNIVIGLGGKGNGVPREDHFEITAASEMMAIFSLAEDLLDLKEKIARTVVAYTYDLKPVTVGDLGAEGAVAVLLKDALKPNLVQTIEHTPALVHGGPFANIAHGCNSLIATKTGLKLADYTVTEAGFGADLGAEKFFNIKSRIGQLTPALTVIVATIRALKFHGGVGKRELSEENVEAIKNGFQNLMKHVETMNAFGIPFVVSLNRFVTDTEREISEFEKLCSKFNIPFAITDVWEKGGAGGIQLAERVLSIINQVEKTGSSFQPLYPSHVSLEDKMNIIAKNVYGAKGIELSPKAEKQLRDIEQNGWTNLPICMAKTQYSLSDDPKKIGRPKDFTIHIRQLKPSIGAGFIVAYTGDILTMPGLPKHPAALNMNMDGDGKVTGLF</sequence>
<dbReference type="Gene3D" id="3.10.410.10">
    <property type="entry name" value="Formyltetrahydrofolate synthetase, domain 3"/>
    <property type="match status" value="1"/>
</dbReference>
<evidence type="ECO:0000313" key="9">
    <source>
        <dbReference type="EMBL" id="WAA11077.1"/>
    </source>
</evidence>
<evidence type="ECO:0000256" key="7">
    <source>
        <dbReference type="ARBA" id="ARBA00061363"/>
    </source>
</evidence>
<dbReference type="InterPro" id="IPR027417">
    <property type="entry name" value="P-loop_NTPase"/>
</dbReference>
<dbReference type="InterPro" id="IPR000559">
    <property type="entry name" value="Formate_THF_ligase"/>
</dbReference>
<dbReference type="EC" id="6.3.4.3" evidence="8"/>
<evidence type="ECO:0000256" key="8">
    <source>
        <dbReference type="HAMAP-Rule" id="MF_01543"/>
    </source>
</evidence>
<dbReference type="Pfam" id="PF01268">
    <property type="entry name" value="FTHFS"/>
    <property type="match status" value="1"/>
</dbReference>
<dbReference type="Gene3D" id="3.40.50.300">
    <property type="entry name" value="P-loop containing nucleotide triphosphate hydrolases"/>
    <property type="match status" value="1"/>
</dbReference>
<dbReference type="PROSITE" id="PS00721">
    <property type="entry name" value="FTHFS_1"/>
    <property type="match status" value="1"/>
</dbReference>
<dbReference type="Gene3D" id="3.30.1510.10">
    <property type="entry name" value="Domain 2, N(10)-formyltetrahydrofolate synthetase"/>
    <property type="match status" value="1"/>
</dbReference>
<evidence type="ECO:0000256" key="2">
    <source>
        <dbReference type="ARBA" id="ARBA00022563"/>
    </source>
</evidence>
<dbReference type="Proteomes" id="UP001164718">
    <property type="component" value="Chromosome"/>
</dbReference>
<dbReference type="HAMAP" id="MF_01543">
    <property type="entry name" value="FTHFS"/>
    <property type="match status" value="1"/>
</dbReference>
<name>A0A9E8LX45_9BACI</name>
<evidence type="ECO:0000256" key="1">
    <source>
        <dbReference type="ARBA" id="ARBA00004777"/>
    </source>
</evidence>
<dbReference type="KEGG" id="faf:OE104_07180"/>
<keyword evidence="2 8" id="KW-0554">One-carbon metabolism</keyword>
<dbReference type="GO" id="GO:0004329">
    <property type="term" value="F:formate-tetrahydrofolate ligase activity"/>
    <property type="evidence" value="ECO:0007669"/>
    <property type="project" value="UniProtKB-UniRule"/>
</dbReference>
<organism evidence="9 10">
    <name type="scientific">Fervidibacillus albus</name>
    <dbReference type="NCBI Taxonomy" id="2980026"/>
    <lineage>
        <taxon>Bacteria</taxon>
        <taxon>Bacillati</taxon>
        <taxon>Bacillota</taxon>
        <taxon>Bacilli</taxon>
        <taxon>Bacillales</taxon>
        <taxon>Bacillaceae</taxon>
        <taxon>Fervidibacillus</taxon>
    </lineage>
</organism>
<dbReference type="EMBL" id="CP106878">
    <property type="protein sequence ID" value="WAA11077.1"/>
    <property type="molecule type" value="Genomic_DNA"/>
</dbReference>
<keyword evidence="10" id="KW-1185">Reference proteome</keyword>
<evidence type="ECO:0000313" key="10">
    <source>
        <dbReference type="Proteomes" id="UP001164718"/>
    </source>
</evidence>
<protein>
    <recommendedName>
        <fullName evidence="8">Formate--tetrahydrofolate ligase</fullName>
        <ecNumber evidence="8">6.3.4.3</ecNumber>
    </recommendedName>
    <alternativeName>
        <fullName evidence="8">Formyltetrahydrofolate synthetase</fullName>
        <shortName evidence="8">FHS</shortName>
        <shortName evidence="8">FTHFS</shortName>
    </alternativeName>
</protein>
<dbReference type="AlphaFoldDB" id="A0A9E8LX45"/>
<evidence type="ECO:0000256" key="5">
    <source>
        <dbReference type="ARBA" id="ARBA00022840"/>
    </source>
</evidence>
<evidence type="ECO:0000256" key="3">
    <source>
        <dbReference type="ARBA" id="ARBA00022598"/>
    </source>
</evidence>
<keyword evidence="3 8" id="KW-0436">Ligase</keyword>
<proteinExistence type="inferred from homology"/>
<keyword evidence="4 8" id="KW-0547">Nucleotide-binding</keyword>
<dbReference type="InterPro" id="IPR020628">
    <property type="entry name" value="Formate_THF_ligase_CS"/>
</dbReference>
<comment type="pathway">
    <text evidence="1 8">One-carbon metabolism; tetrahydrofolate interconversion.</text>
</comment>
<evidence type="ECO:0000256" key="4">
    <source>
        <dbReference type="ARBA" id="ARBA00022741"/>
    </source>
</evidence>
<comment type="similarity">
    <text evidence="7 8">Belongs to the formate--tetrahydrofolate ligase family.</text>
</comment>
<dbReference type="FunFam" id="3.30.1510.10:FF:000001">
    <property type="entry name" value="Formate--tetrahydrofolate ligase"/>
    <property type="match status" value="1"/>
</dbReference>
<dbReference type="GO" id="GO:0005524">
    <property type="term" value="F:ATP binding"/>
    <property type="evidence" value="ECO:0007669"/>
    <property type="project" value="UniProtKB-UniRule"/>
</dbReference>
<dbReference type="SUPFAM" id="SSF52540">
    <property type="entry name" value="P-loop containing nucleoside triphosphate hydrolases"/>
    <property type="match status" value="1"/>
</dbReference>
<keyword evidence="5 8" id="KW-0067">ATP-binding</keyword>
<evidence type="ECO:0000256" key="6">
    <source>
        <dbReference type="ARBA" id="ARBA00049033"/>
    </source>
</evidence>
<gene>
    <name evidence="8" type="primary">fhs</name>
    <name evidence="9" type="ORF">OE104_07180</name>
</gene>
<dbReference type="GO" id="GO:0035999">
    <property type="term" value="P:tetrahydrofolate interconversion"/>
    <property type="evidence" value="ECO:0007669"/>
    <property type="project" value="UniProtKB-UniRule"/>
</dbReference>
<comment type="catalytic activity">
    <reaction evidence="6 8">
        <text>(6S)-5,6,7,8-tetrahydrofolate + formate + ATP = (6R)-10-formyltetrahydrofolate + ADP + phosphate</text>
        <dbReference type="Rhea" id="RHEA:20221"/>
        <dbReference type="ChEBI" id="CHEBI:15740"/>
        <dbReference type="ChEBI" id="CHEBI:30616"/>
        <dbReference type="ChEBI" id="CHEBI:43474"/>
        <dbReference type="ChEBI" id="CHEBI:57453"/>
        <dbReference type="ChEBI" id="CHEBI:195366"/>
        <dbReference type="ChEBI" id="CHEBI:456216"/>
        <dbReference type="EC" id="6.3.4.3"/>
    </reaction>
</comment>
<dbReference type="RefSeq" id="WP_275418896.1">
    <property type="nucleotide sequence ID" value="NZ_CP106878.1"/>
</dbReference>
<feature type="binding site" evidence="8">
    <location>
        <begin position="72"/>
        <end position="79"/>
    </location>
    <ligand>
        <name>ATP</name>
        <dbReference type="ChEBI" id="CHEBI:30616"/>
    </ligand>
</feature>
<dbReference type="PROSITE" id="PS00722">
    <property type="entry name" value="FTHFS_2"/>
    <property type="match status" value="1"/>
</dbReference>
<dbReference type="CDD" id="cd00477">
    <property type="entry name" value="FTHFS"/>
    <property type="match status" value="1"/>
</dbReference>
<accession>A0A9E8LX45</accession>
<dbReference type="NCBIfam" id="NF010030">
    <property type="entry name" value="PRK13505.1"/>
    <property type="match status" value="1"/>
</dbReference>